<evidence type="ECO:0000313" key="1">
    <source>
        <dbReference type="EMBL" id="KAL0571586.1"/>
    </source>
</evidence>
<gene>
    <name evidence="1" type="primary">DNM1_2</name>
    <name evidence="1" type="ORF">V5O48_010380</name>
</gene>
<feature type="non-terminal residue" evidence="1">
    <location>
        <position position="1"/>
    </location>
</feature>
<organism evidence="1 2">
    <name type="scientific">Marasmius crinis-equi</name>
    <dbReference type="NCBI Taxonomy" id="585013"/>
    <lineage>
        <taxon>Eukaryota</taxon>
        <taxon>Fungi</taxon>
        <taxon>Dikarya</taxon>
        <taxon>Basidiomycota</taxon>
        <taxon>Agaricomycotina</taxon>
        <taxon>Agaricomycetes</taxon>
        <taxon>Agaricomycetidae</taxon>
        <taxon>Agaricales</taxon>
        <taxon>Marasmiineae</taxon>
        <taxon>Marasmiaceae</taxon>
        <taxon>Marasmius</taxon>
    </lineage>
</organism>
<comment type="caution">
    <text evidence="1">The sequence shown here is derived from an EMBL/GenBank/DDBJ whole genome shotgun (WGS) entry which is preliminary data.</text>
</comment>
<name>A0ABR3F8I9_9AGAR</name>
<dbReference type="EMBL" id="JBAHYK010000745">
    <property type="protein sequence ID" value="KAL0571586.1"/>
    <property type="molecule type" value="Genomic_DNA"/>
</dbReference>
<keyword evidence="2" id="KW-1185">Reference proteome</keyword>
<proteinExistence type="predicted"/>
<dbReference type="Proteomes" id="UP001465976">
    <property type="component" value="Unassembled WGS sequence"/>
</dbReference>
<dbReference type="EC" id="3.6.5.5" evidence="1"/>
<keyword evidence="1" id="KW-0378">Hydrolase</keyword>
<sequence>TPTIPQTRGSRTELLRERLGSTSEYTQSLIDIQAAYINTNHPAFVAGSWNALAVLEEPEGIGAAPGSSPRETFLVYLGIGVKEKRSLGGGELSMGMGMPPFGAFDMKSLPKAVDAPLTSTSSLPPPSTSTGTDLETTVIRPLVSPYFSFVRETI</sequence>
<reference evidence="1 2" key="1">
    <citation type="submission" date="2024-02" db="EMBL/GenBank/DDBJ databases">
        <title>A draft genome for the cacao thread blight pathogen Marasmius crinis-equi.</title>
        <authorList>
            <person name="Cohen S.P."/>
            <person name="Baruah I.K."/>
            <person name="Amoako-Attah I."/>
            <person name="Bukari Y."/>
            <person name="Meinhardt L.W."/>
            <person name="Bailey B.A."/>
        </authorList>
    </citation>
    <scope>NUCLEOTIDE SEQUENCE [LARGE SCALE GENOMIC DNA]</scope>
    <source>
        <strain evidence="1 2">GH-76</strain>
    </source>
</reference>
<protein>
    <submittedName>
        <fullName evidence="1">Dynamin-related GTPase protein</fullName>
        <ecNumber evidence="1">3.6.5.5</ecNumber>
    </submittedName>
</protein>
<evidence type="ECO:0000313" key="2">
    <source>
        <dbReference type="Proteomes" id="UP001465976"/>
    </source>
</evidence>
<dbReference type="Gene3D" id="1.20.120.1240">
    <property type="entry name" value="Dynamin, middle domain"/>
    <property type="match status" value="1"/>
</dbReference>
<accession>A0ABR3F8I9</accession>
<dbReference type="GO" id="GO:0016787">
    <property type="term" value="F:hydrolase activity"/>
    <property type="evidence" value="ECO:0007669"/>
    <property type="project" value="UniProtKB-KW"/>
</dbReference>